<name>A0A453A4U3_AEGTS</name>
<reference evidence="3" key="1">
    <citation type="journal article" date="2014" name="Science">
        <title>Ancient hybridizations among the ancestral genomes of bread wheat.</title>
        <authorList>
            <consortium name="International Wheat Genome Sequencing Consortium,"/>
            <person name="Marcussen T."/>
            <person name="Sandve S.R."/>
            <person name="Heier L."/>
            <person name="Spannagl M."/>
            <person name="Pfeifer M."/>
            <person name="Jakobsen K.S."/>
            <person name="Wulff B.B."/>
            <person name="Steuernagel B."/>
            <person name="Mayer K.F."/>
            <person name="Olsen O.A."/>
        </authorList>
    </citation>
    <scope>NUCLEOTIDE SEQUENCE [LARGE SCALE GENOMIC DNA]</scope>
    <source>
        <strain evidence="3">cv. AL8/78</strain>
    </source>
</reference>
<evidence type="ECO:0000313" key="3">
    <source>
        <dbReference type="Proteomes" id="UP000015105"/>
    </source>
</evidence>
<dbReference type="EnsemblPlants" id="AET1Gv21042000.1">
    <property type="protein sequence ID" value="AET1Gv21042000.1"/>
    <property type="gene ID" value="AET1Gv21042000"/>
</dbReference>
<feature type="compositionally biased region" description="Low complexity" evidence="1">
    <location>
        <begin position="254"/>
        <end position="268"/>
    </location>
</feature>
<dbReference type="STRING" id="200361.A0A453A4U3"/>
<dbReference type="AlphaFoldDB" id="A0A453A4U3"/>
<reference evidence="2" key="3">
    <citation type="journal article" date="2017" name="Nature">
        <title>Genome sequence of the progenitor of the wheat D genome Aegilops tauschii.</title>
        <authorList>
            <person name="Luo M.C."/>
            <person name="Gu Y.Q."/>
            <person name="Puiu D."/>
            <person name="Wang H."/>
            <person name="Twardziok S.O."/>
            <person name="Deal K.R."/>
            <person name="Huo N."/>
            <person name="Zhu T."/>
            <person name="Wang L."/>
            <person name="Wang Y."/>
            <person name="McGuire P.E."/>
            <person name="Liu S."/>
            <person name="Long H."/>
            <person name="Ramasamy R.K."/>
            <person name="Rodriguez J.C."/>
            <person name="Van S.L."/>
            <person name="Yuan L."/>
            <person name="Wang Z."/>
            <person name="Xia Z."/>
            <person name="Xiao L."/>
            <person name="Anderson O.D."/>
            <person name="Ouyang S."/>
            <person name="Liang Y."/>
            <person name="Zimin A.V."/>
            <person name="Pertea G."/>
            <person name="Qi P."/>
            <person name="Bennetzen J.L."/>
            <person name="Dai X."/>
            <person name="Dawson M.W."/>
            <person name="Muller H.G."/>
            <person name="Kugler K."/>
            <person name="Rivarola-Duarte L."/>
            <person name="Spannagl M."/>
            <person name="Mayer K.F.X."/>
            <person name="Lu F.H."/>
            <person name="Bevan M.W."/>
            <person name="Leroy P."/>
            <person name="Li P."/>
            <person name="You F.M."/>
            <person name="Sun Q."/>
            <person name="Liu Z."/>
            <person name="Lyons E."/>
            <person name="Wicker T."/>
            <person name="Salzberg S.L."/>
            <person name="Devos K.M."/>
            <person name="Dvorak J."/>
        </authorList>
    </citation>
    <scope>NUCLEOTIDE SEQUENCE [LARGE SCALE GENOMIC DNA]</scope>
    <source>
        <strain evidence="2">cv. AL8/78</strain>
    </source>
</reference>
<protein>
    <recommendedName>
        <fullName evidence="4">Retrotransposon Copia-like N-terminal domain-containing protein</fullName>
    </recommendedName>
</protein>
<accession>A0A453A4U3</accession>
<reference evidence="2" key="4">
    <citation type="submission" date="2019-03" db="UniProtKB">
        <authorList>
            <consortium name="EnsemblPlants"/>
        </authorList>
    </citation>
    <scope>IDENTIFICATION</scope>
</reference>
<dbReference type="PANTHER" id="PTHR47481">
    <property type="match status" value="1"/>
</dbReference>
<organism evidence="2 3">
    <name type="scientific">Aegilops tauschii subsp. strangulata</name>
    <name type="common">Goatgrass</name>
    <dbReference type="NCBI Taxonomy" id="200361"/>
    <lineage>
        <taxon>Eukaryota</taxon>
        <taxon>Viridiplantae</taxon>
        <taxon>Streptophyta</taxon>
        <taxon>Embryophyta</taxon>
        <taxon>Tracheophyta</taxon>
        <taxon>Spermatophyta</taxon>
        <taxon>Magnoliopsida</taxon>
        <taxon>Liliopsida</taxon>
        <taxon>Poales</taxon>
        <taxon>Poaceae</taxon>
        <taxon>BOP clade</taxon>
        <taxon>Pooideae</taxon>
        <taxon>Triticodae</taxon>
        <taxon>Triticeae</taxon>
        <taxon>Triticinae</taxon>
        <taxon>Aegilops</taxon>
    </lineage>
</organism>
<dbReference type="PANTHER" id="PTHR47481:SF31">
    <property type="entry name" value="OS01G0873500 PROTEIN"/>
    <property type="match status" value="1"/>
</dbReference>
<reference evidence="2" key="5">
    <citation type="journal article" date="2021" name="G3 (Bethesda)">
        <title>Aegilops tauschii genome assembly Aet v5.0 features greater sequence contiguity and improved annotation.</title>
        <authorList>
            <person name="Wang L."/>
            <person name="Zhu T."/>
            <person name="Rodriguez J.C."/>
            <person name="Deal K.R."/>
            <person name="Dubcovsky J."/>
            <person name="McGuire P.E."/>
            <person name="Lux T."/>
            <person name="Spannagl M."/>
            <person name="Mayer K.F.X."/>
            <person name="Baldrich P."/>
            <person name="Meyers B.C."/>
            <person name="Huo N."/>
            <person name="Gu Y.Q."/>
            <person name="Zhou H."/>
            <person name="Devos K.M."/>
            <person name="Bennetzen J.L."/>
            <person name="Unver T."/>
            <person name="Budak H."/>
            <person name="Gulick P.J."/>
            <person name="Galiba G."/>
            <person name="Kalapos B."/>
            <person name="Nelson D.R."/>
            <person name="Li P."/>
            <person name="You F.M."/>
            <person name="Luo M.C."/>
            <person name="Dvorak J."/>
        </authorList>
    </citation>
    <scope>NUCLEOTIDE SEQUENCE [LARGE SCALE GENOMIC DNA]</scope>
    <source>
        <strain evidence="2">cv. AL8/78</strain>
    </source>
</reference>
<evidence type="ECO:0000313" key="2">
    <source>
        <dbReference type="EnsemblPlants" id="AET1Gv21042000.1"/>
    </source>
</evidence>
<keyword evidence="3" id="KW-1185">Reference proteome</keyword>
<feature type="region of interest" description="Disordered" evidence="1">
    <location>
        <begin position="247"/>
        <end position="321"/>
    </location>
</feature>
<dbReference type="Gramene" id="AET1Gv21042000.1">
    <property type="protein sequence ID" value="AET1Gv21042000.1"/>
    <property type="gene ID" value="AET1Gv21042000"/>
</dbReference>
<dbReference type="Pfam" id="PF14223">
    <property type="entry name" value="Retrotran_gag_2"/>
    <property type="match status" value="1"/>
</dbReference>
<evidence type="ECO:0000256" key="1">
    <source>
        <dbReference type="SAM" id="MobiDB-lite"/>
    </source>
</evidence>
<proteinExistence type="predicted"/>
<evidence type="ECO:0008006" key="4">
    <source>
        <dbReference type="Google" id="ProtNLM"/>
    </source>
</evidence>
<sequence>MGSPSAGAMTSSAMTSLALPASLSASSTSSVPPPSASLITAKLTISNYLLWKAQILPPLCIANVTGYVDGTSPSLPRLLPPDDKGERALNPEYDVWYRQDQIFLSYLLASLADDVLQQVIRFDTSRAIWAHLEETYSANCRASVVQIKLDMAKFRKANLSMVDYFAKIRSYVDQLAVAGRPMRDDDIITAVITDLDSDYEPLITAVTTRIDEMTLGELYSHALSFERRREYHVARLHLHVGGSSLNYVARDKNGNNNNNRGGNRSNYRGKGRGIQGDRGDYDNNNRGGNRGDRGGNRGDRGGNRQQGDYGGNRGGGDRGDYGGGADTRIQCQLCRGPGHYAWECGQRYNHAFQPQHSKMAGLAAASPPSILGEPTWFTDTGASDHITSDLDRLTIREKYPRRDRIHTADGSGL</sequence>
<dbReference type="Proteomes" id="UP000015105">
    <property type="component" value="Chromosome 1D"/>
</dbReference>
<reference evidence="3" key="2">
    <citation type="journal article" date="2017" name="Nat. Plants">
        <title>The Aegilops tauschii genome reveals multiple impacts of transposons.</title>
        <authorList>
            <person name="Zhao G."/>
            <person name="Zou C."/>
            <person name="Li K."/>
            <person name="Wang K."/>
            <person name="Li T."/>
            <person name="Gao L."/>
            <person name="Zhang X."/>
            <person name="Wang H."/>
            <person name="Yang Z."/>
            <person name="Liu X."/>
            <person name="Jiang W."/>
            <person name="Mao L."/>
            <person name="Kong X."/>
            <person name="Jiao Y."/>
            <person name="Jia J."/>
        </authorList>
    </citation>
    <scope>NUCLEOTIDE SEQUENCE [LARGE SCALE GENOMIC DNA]</scope>
    <source>
        <strain evidence="3">cv. AL8/78</strain>
    </source>
</reference>
<feature type="compositionally biased region" description="Basic and acidic residues" evidence="1">
    <location>
        <begin position="275"/>
        <end position="302"/>
    </location>
</feature>